<dbReference type="EMBL" id="JRPR02000001">
    <property type="protein sequence ID" value="TLD97828.1"/>
    <property type="molecule type" value="Genomic_DNA"/>
</dbReference>
<dbReference type="STRING" id="1677920.LS71_05660"/>
<organism evidence="3 4">
    <name type="scientific">Helicobacter jaachi</name>
    <dbReference type="NCBI Taxonomy" id="1677920"/>
    <lineage>
        <taxon>Bacteria</taxon>
        <taxon>Pseudomonadati</taxon>
        <taxon>Campylobacterota</taxon>
        <taxon>Epsilonproteobacteria</taxon>
        <taxon>Campylobacterales</taxon>
        <taxon>Helicobacteraceae</taxon>
        <taxon>Helicobacter</taxon>
    </lineage>
</organism>
<dbReference type="Pfam" id="PF09917">
    <property type="entry name" value="DUF2147"/>
    <property type="match status" value="1"/>
</dbReference>
<dbReference type="PANTHER" id="PTHR36919">
    <property type="entry name" value="BLR1215 PROTEIN"/>
    <property type="match status" value="1"/>
</dbReference>
<evidence type="ECO:0000313" key="3">
    <source>
        <dbReference type="EMBL" id="TLD97828.1"/>
    </source>
</evidence>
<dbReference type="PANTHER" id="PTHR36919:SF2">
    <property type="entry name" value="BLL6627 PROTEIN"/>
    <property type="match status" value="1"/>
</dbReference>
<keyword evidence="4" id="KW-1185">Reference proteome</keyword>
<reference evidence="3 4" key="1">
    <citation type="journal article" date="2014" name="Genome Announc.">
        <title>Draft genome sequences of eight enterohepatic helicobacter species isolated from both laboratory and wild rodents.</title>
        <authorList>
            <person name="Sheh A."/>
            <person name="Shen Z."/>
            <person name="Fox J.G."/>
        </authorList>
    </citation>
    <scope>NUCLEOTIDE SEQUENCE [LARGE SCALE GENOMIC DNA]</scope>
    <source>
        <strain evidence="3 4">MIT 09-6949</strain>
    </source>
</reference>
<accession>A0A4U8TEP1</accession>
<feature type="signal peptide" evidence="1">
    <location>
        <begin position="1"/>
        <end position="17"/>
    </location>
</feature>
<keyword evidence="1" id="KW-0732">Signal</keyword>
<feature type="chain" id="PRO_5020984219" evidence="1">
    <location>
        <begin position="18"/>
        <end position="166"/>
    </location>
</feature>
<dbReference type="Proteomes" id="UP000029733">
    <property type="component" value="Unassembled WGS sequence"/>
</dbReference>
<name>A0A4U8TEP1_9HELI</name>
<dbReference type="InterPro" id="IPR019223">
    <property type="entry name" value="DUF2147"/>
</dbReference>
<dbReference type="OrthoDB" id="5324495at2"/>
<dbReference type="AlphaFoldDB" id="A0A4U8TEP1"/>
<dbReference type="Gene3D" id="2.40.128.520">
    <property type="match status" value="1"/>
</dbReference>
<proteinExistence type="predicted"/>
<dbReference type="RefSeq" id="WP_052058035.1">
    <property type="nucleotide sequence ID" value="NZ_JRPR02000001.1"/>
</dbReference>
<sequence>MSKLVFMLTLCASIAFSAQLEGYYMTHKGEKGQQSIVEFFKKGDKYYAYGFANVDGSPPKKDVNNENKALRNRYDKGSVFVYNLVRDGNSDVFKDGKVYNFDAGKVYYAKITLKGDMLELRGSIDKFGAMGETKIWKRLSDEEVKPYLSQKPDFSVVEESLKDIQP</sequence>
<gene>
    <name evidence="3" type="ORF">LS71_003625</name>
</gene>
<evidence type="ECO:0000256" key="1">
    <source>
        <dbReference type="SAM" id="SignalP"/>
    </source>
</evidence>
<protein>
    <submittedName>
        <fullName evidence="3">DUF2147 domain-containing protein</fullName>
    </submittedName>
</protein>
<evidence type="ECO:0000259" key="2">
    <source>
        <dbReference type="Pfam" id="PF09917"/>
    </source>
</evidence>
<feature type="domain" description="DUF2147" evidence="2">
    <location>
        <begin position="22"/>
        <end position="138"/>
    </location>
</feature>
<evidence type="ECO:0000313" key="4">
    <source>
        <dbReference type="Proteomes" id="UP000029733"/>
    </source>
</evidence>
<comment type="caution">
    <text evidence="3">The sequence shown here is derived from an EMBL/GenBank/DDBJ whole genome shotgun (WGS) entry which is preliminary data.</text>
</comment>